<sequence length="192" mass="20781">MMRGPPAENIDLLTVGFCFAESTPAAPKSIWKTRKKKAEIAPELPAQNPSTEPVQAVEVAVEDTATAVETAEQAPENRTAKRIKKKPAETKDFVNGEYRQDLQFAMDKKWVPVESSLGDVIHALRSKKQGAGSRAAVPGLETISLMCGRLRMVGRRPKPFMIKNAKSDQGADLILFDIPSGRAVSPDSGVPG</sequence>
<name>A0ABD3GWX0_9MARC</name>
<comment type="caution">
    <text evidence="1">The sequence shown here is derived from an EMBL/GenBank/DDBJ whole genome shotgun (WGS) entry which is preliminary data.</text>
</comment>
<proteinExistence type="predicted"/>
<accession>A0ABD3GWX0</accession>
<dbReference type="Proteomes" id="UP001633002">
    <property type="component" value="Unassembled WGS sequence"/>
</dbReference>
<gene>
    <name evidence="1" type="ORF">R1sor_001660</name>
</gene>
<keyword evidence="2" id="KW-1185">Reference proteome</keyword>
<organism evidence="1 2">
    <name type="scientific">Riccia sorocarpa</name>
    <dbReference type="NCBI Taxonomy" id="122646"/>
    <lineage>
        <taxon>Eukaryota</taxon>
        <taxon>Viridiplantae</taxon>
        <taxon>Streptophyta</taxon>
        <taxon>Embryophyta</taxon>
        <taxon>Marchantiophyta</taxon>
        <taxon>Marchantiopsida</taxon>
        <taxon>Marchantiidae</taxon>
        <taxon>Marchantiales</taxon>
        <taxon>Ricciaceae</taxon>
        <taxon>Riccia</taxon>
    </lineage>
</organism>
<reference evidence="1 2" key="1">
    <citation type="submission" date="2024-09" db="EMBL/GenBank/DDBJ databases">
        <title>Chromosome-scale assembly of Riccia sorocarpa.</title>
        <authorList>
            <person name="Paukszto L."/>
        </authorList>
    </citation>
    <scope>NUCLEOTIDE SEQUENCE [LARGE SCALE GENOMIC DNA]</scope>
    <source>
        <strain evidence="1">LP-2024</strain>
        <tissue evidence="1">Aerial parts of the thallus</tissue>
    </source>
</reference>
<dbReference type="EMBL" id="JBJQOH010000006">
    <property type="protein sequence ID" value="KAL3683638.1"/>
    <property type="molecule type" value="Genomic_DNA"/>
</dbReference>
<evidence type="ECO:0000313" key="2">
    <source>
        <dbReference type="Proteomes" id="UP001633002"/>
    </source>
</evidence>
<protein>
    <submittedName>
        <fullName evidence="1">Uncharacterized protein</fullName>
    </submittedName>
</protein>
<dbReference type="AlphaFoldDB" id="A0ABD3GWX0"/>
<evidence type="ECO:0000313" key="1">
    <source>
        <dbReference type="EMBL" id="KAL3683638.1"/>
    </source>
</evidence>